<keyword evidence="5" id="KW-1185">Reference proteome</keyword>
<name>A0A8H6LSQ5_9AGAR</name>
<dbReference type="AlphaFoldDB" id="A0A8H6LSQ5"/>
<feature type="region of interest" description="Disordered" evidence="2">
    <location>
        <begin position="91"/>
        <end position="120"/>
    </location>
</feature>
<dbReference type="GO" id="GO:0006310">
    <property type="term" value="P:DNA recombination"/>
    <property type="evidence" value="ECO:0007669"/>
    <property type="project" value="UniProtKB-KW"/>
</dbReference>
<dbReference type="GO" id="GO:0006281">
    <property type="term" value="P:DNA repair"/>
    <property type="evidence" value="ECO:0007669"/>
    <property type="project" value="UniProtKB-KW"/>
</dbReference>
<comment type="similarity">
    <text evidence="1">Belongs to the helicase family.</text>
</comment>
<reference evidence="4 5" key="1">
    <citation type="submission" date="2020-07" db="EMBL/GenBank/DDBJ databases">
        <title>Comparative genomics of pyrophilous fungi reveals a link between fire events and developmental genes.</title>
        <authorList>
            <consortium name="DOE Joint Genome Institute"/>
            <person name="Steindorff A.S."/>
            <person name="Carver A."/>
            <person name="Calhoun S."/>
            <person name="Stillman K."/>
            <person name="Liu H."/>
            <person name="Lipzen A."/>
            <person name="Pangilinan J."/>
            <person name="Labutti K."/>
            <person name="Bruns T.D."/>
            <person name="Grigoriev I.V."/>
        </authorList>
    </citation>
    <scope>NUCLEOTIDE SEQUENCE [LARGE SCALE GENOMIC DNA]</scope>
    <source>
        <strain evidence="4 5">CBS 144469</strain>
    </source>
</reference>
<keyword evidence="1" id="KW-0234">DNA repair</keyword>
<evidence type="ECO:0000256" key="1">
    <source>
        <dbReference type="RuleBase" id="RU363044"/>
    </source>
</evidence>
<comment type="catalytic activity">
    <reaction evidence="1">
        <text>ATP + H2O = ADP + phosphate + H(+)</text>
        <dbReference type="Rhea" id="RHEA:13065"/>
        <dbReference type="ChEBI" id="CHEBI:15377"/>
        <dbReference type="ChEBI" id="CHEBI:15378"/>
        <dbReference type="ChEBI" id="CHEBI:30616"/>
        <dbReference type="ChEBI" id="CHEBI:43474"/>
        <dbReference type="ChEBI" id="CHEBI:456216"/>
        <dbReference type="EC" id="5.6.2.3"/>
    </reaction>
</comment>
<keyword evidence="1" id="KW-0227">DNA damage</keyword>
<protein>
    <recommendedName>
        <fullName evidence="1">ATP-dependent DNA helicase</fullName>
        <ecNumber evidence="1">5.6.2.3</ecNumber>
    </recommendedName>
</protein>
<evidence type="ECO:0000256" key="2">
    <source>
        <dbReference type="SAM" id="MobiDB-lite"/>
    </source>
</evidence>
<dbReference type="Gene3D" id="3.40.50.300">
    <property type="entry name" value="P-loop containing nucleotide triphosphate hydrolases"/>
    <property type="match status" value="1"/>
</dbReference>
<sequence length="120" mass="13195">MTGVGYILLDEHSMLDCRALCAISARCCEAMGVFERPFGGLNVILSGDFAQLPPVTGQTLYSHQINATNSARFAAENGQVLEDFYSFDKLSSGEPKRQDPKKARRVYSTAKSMESTTLHK</sequence>
<feature type="domain" description="DNA helicase Pif1-like DEAD-box helicase" evidence="3">
    <location>
        <begin position="5"/>
        <end position="70"/>
    </location>
</feature>
<gene>
    <name evidence="4" type="ORF">DFP72DRAFT_945919</name>
</gene>
<dbReference type="InterPro" id="IPR010285">
    <property type="entry name" value="DNA_helicase_pif1-like_DEAD"/>
</dbReference>
<dbReference type="GO" id="GO:0043139">
    <property type="term" value="F:5'-3' DNA helicase activity"/>
    <property type="evidence" value="ECO:0007669"/>
    <property type="project" value="UniProtKB-EC"/>
</dbReference>
<dbReference type="SUPFAM" id="SSF52540">
    <property type="entry name" value="P-loop containing nucleoside triphosphate hydrolases"/>
    <property type="match status" value="1"/>
</dbReference>
<dbReference type="GO" id="GO:0016787">
    <property type="term" value="F:hydrolase activity"/>
    <property type="evidence" value="ECO:0007669"/>
    <property type="project" value="UniProtKB-KW"/>
</dbReference>
<organism evidence="4 5">
    <name type="scientific">Ephemerocybe angulata</name>
    <dbReference type="NCBI Taxonomy" id="980116"/>
    <lineage>
        <taxon>Eukaryota</taxon>
        <taxon>Fungi</taxon>
        <taxon>Dikarya</taxon>
        <taxon>Basidiomycota</taxon>
        <taxon>Agaricomycotina</taxon>
        <taxon>Agaricomycetes</taxon>
        <taxon>Agaricomycetidae</taxon>
        <taxon>Agaricales</taxon>
        <taxon>Agaricineae</taxon>
        <taxon>Psathyrellaceae</taxon>
        <taxon>Ephemerocybe</taxon>
    </lineage>
</organism>
<keyword evidence="1" id="KW-0347">Helicase</keyword>
<keyword evidence="1" id="KW-0547">Nucleotide-binding</keyword>
<evidence type="ECO:0000259" key="3">
    <source>
        <dbReference type="Pfam" id="PF05970"/>
    </source>
</evidence>
<dbReference type="EC" id="5.6.2.3" evidence="1"/>
<keyword evidence="1" id="KW-0233">DNA recombination</keyword>
<dbReference type="Pfam" id="PF05970">
    <property type="entry name" value="PIF1"/>
    <property type="match status" value="1"/>
</dbReference>
<dbReference type="GO" id="GO:0005524">
    <property type="term" value="F:ATP binding"/>
    <property type="evidence" value="ECO:0007669"/>
    <property type="project" value="UniProtKB-KW"/>
</dbReference>
<evidence type="ECO:0000313" key="5">
    <source>
        <dbReference type="Proteomes" id="UP000521943"/>
    </source>
</evidence>
<accession>A0A8H6LSQ5</accession>
<feature type="compositionally biased region" description="Polar residues" evidence="2">
    <location>
        <begin position="109"/>
        <end position="120"/>
    </location>
</feature>
<evidence type="ECO:0000313" key="4">
    <source>
        <dbReference type="EMBL" id="KAF6741290.1"/>
    </source>
</evidence>
<dbReference type="Proteomes" id="UP000521943">
    <property type="component" value="Unassembled WGS sequence"/>
</dbReference>
<keyword evidence="1" id="KW-0067">ATP-binding</keyword>
<comment type="cofactor">
    <cofactor evidence="1">
        <name>Mg(2+)</name>
        <dbReference type="ChEBI" id="CHEBI:18420"/>
    </cofactor>
</comment>
<comment type="caution">
    <text evidence="4">The sequence shown here is derived from an EMBL/GenBank/DDBJ whole genome shotgun (WGS) entry which is preliminary data.</text>
</comment>
<dbReference type="EMBL" id="JACGCI010000269">
    <property type="protein sequence ID" value="KAF6741290.1"/>
    <property type="molecule type" value="Genomic_DNA"/>
</dbReference>
<keyword evidence="1" id="KW-0378">Hydrolase</keyword>
<dbReference type="InterPro" id="IPR027417">
    <property type="entry name" value="P-loop_NTPase"/>
</dbReference>
<proteinExistence type="inferred from homology"/>
<dbReference type="OrthoDB" id="432234at2759"/>
<dbReference type="GO" id="GO:0000723">
    <property type="term" value="P:telomere maintenance"/>
    <property type="evidence" value="ECO:0007669"/>
    <property type="project" value="InterPro"/>
</dbReference>